<comment type="caution">
    <text evidence="1">The sequence shown here is derived from an EMBL/GenBank/DDBJ whole genome shotgun (WGS) entry which is preliminary data.</text>
</comment>
<gene>
    <name evidence="1" type="ORF">Patl1_03502</name>
</gene>
<name>A0ACC1CAV5_9ROSI</name>
<proteinExistence type="predicted"/>
<organism evidence="1 2">
    <name type="scientific">Pistacia atlantica</name>
    <dbReference type="NCBI Taxonomy" id="434234"/>
    <lineage>
        <taxon>Eukaryota</taxon>
        <taxon>Viridiplantae</taxon>
        <taxon>Streptophyta</taxon>
        <taxon>Embryophyta</taxon>
        <taxon>Tracheophyta</taxon>
        <taxon>Spermatophyta</taxon>
        <taxon>Magnoliopsida</taxon>
        <taxon>eudicotyledons</taxon>
        <taxon>Gunneridae</taxon>
        <taxon>Pentapetalae</taxon>
        <taxon>rosids</taxon>
        <taxon>malvids</taxon>
        <taxon>Sapindales</taxon>
        <taxon>Anacardiaceae</taxon>
        <taxon>Pistacia</taxon>
    </lineage>
</organism>
<accession>A0ACC1CAV5</accession>
<reference evidence="2" key="1">
    <citation type="journal article" date="2023" name="G3 (Bethesda)">
        <title>Genome assembly and association tests identify interacting loci associated with vigor, precocity, and sex in interspecific pistachio rootstocks.</title>
        <authorList>
            <person name="Palmer W."/>
            <person name="Jacygrad E."/>
            <person name="Sagayaradj S."/>
            <person name="Cavanaugh K."/>
            <person name="Han R."/>
            <person name="Bertier L."/>
            <person name="Beede B."/>
            <person name="Kafkas S."/>
            <person name="Golino D."/>
            <person name="Preece J."/>
            <person name="Michelmore R."/>
        </authorList>
    </citation>
    <scope>NUCLEOTIDE SEQUENCE [LARGE SCALE GENOMIC DNA]</scope>
</reference>
<keyword evidence="2" id="KW-1185">Reference proteome</keyword>
<protein>
    <submittedName>
        <fullName evidence="1">Uncharacterized protein</fullName>
    </submittedName>
</protein>
<dbReference type="EMBL" id="CM047897">
    <property type="protein sequence ID" value="KAJ0112647.1"/>
    <property type="molecule type" value="Genomic_DNA"/>
</dbReference>
<evidence type="ECO:0000313" key="1">
    <source>
        <dbReference type="EMBL" id="KAJ0112647.1"/>
    </source>
</evidence>
<sequence>MASDNPMDKNTVFRKLKAKSGNKVCFDCNAKNLSMEEEVGLPSSLVASQSAQEANGLLDFKILEDTKESRIESKKLMMADWWPWCTKAYYKASYWWFPLDTIILAAGTSESVYDQKPEEPTVPVPTSTSNTPPAGSSFASRFEYVENVQSAELSSGGPQVLSYVAPTKSTSFFADYGMDNGFQKKASSSKVQSKATDIDSQVSLQKFSGWVGWVCESGGAFKVCVPTCGLAVIV</sequence>
<dbReference type="Proteomes" id="UP001164250">
    <property type="component" value="Chromosome 1"/>
</dbReference>
<evidence type="ECO:0000313" key="2">
    <source>
        <dbReference type="Proteomes" id="UP001164250"/>
    </source>
</evidence>